<sequence>MVAAEISTLRDGFVAEVTPHGRPPHDDAVVTRVQEALRTHAVIVIRGQQGLSALEQAAFTRLLGPLEPASDMRNHHPDSTDVMVVDNSGTTPVVGNQCWHSDRSFLPEPTRYTVLSGQVIPASGSETLFADMAGAYRGAPEAWRRTLRGATGVHSYDKLAHMRAAIHNAPVQPDYARLFPPVRHPLVRLHPESGTAAFYLSELCLARIEPGAGDSVDVSVEELHAHATRPESVYRHAWSAGDLVIWDNCRVMHRAGTLTPGPARILYRTTTAGGAPEAYVPA</sequence>
<evidence type="ECO:0000256" key="5">
    <source>
        <dbReference type="ARBA" id="ARBA00023002"/>
    </source>
</evidence>
<dbReference type="Pfam" id="PF02668">
    <property type="entry name" value="TauD"/>
    <property type="match status" value="1"/>
</dbReference>
<dbReference type="InterPro" id="IPR003819">
    <property type="entry name" value="TauD/TfdA-like"/>
</dbReference>
<evidence type="ECO:0000256" key="4">
    <source>
        <dbReference type="ARBA" id="ARBA00022964"/>
    </source>
</evidence>
<evidence type="ECO:0000256" key="6">
    <source>
        <dbReference type="ARBA" id="ARBA00023004"/>
    </source>
</evidence>
<comment type="similarity">
    <text evidence="2">Belongs to the TfdA dioxygenase family.</text>
</comment>
<gene>
    <name evidence="8" type="ORF">BJ992_004938</name>
</gene>
<evidence type="ECO:0000256" key="3">
    <source>
        <dbReference type="ARBA" id="ARBA00022723"/>
    </source>
</evidence>
<name>A0A7X0IHY4_9ACTN</name>
<keyword evidence="6" id="KW-0408">Iron</keyword>
<keyword evidence="9" id="KW-1185">Reference proteome</keyword>
<feature type="domain" description="TauD/TfdA-like" evidence="7">
    <location>
        <begin position="24"/>
        <end position="270"/>
    </location>
</feature>
<dbReference type="SUPFAM" id="SSF51197">
    <property type="entry name" value="Clavaminate synthase-like"/>
    <property type="match status" value="1"/>
</dbReference>
<dbReference type="EC" id="1.14.11.17" evidence="8"/>
<protein>
    <submittedName>
        <fullName evidence="8">Taurine dioxygenase</fullName>
        <ecNumber evidence="8">1.14.11.17</ecNumber>
    </submittedName>
</protein>
<dbReference type="InterPro" id="IPR042098">
    <property type="entry name" value="TauD-like_sf"/>
</dbReference>
<organism evidence="8 9">
    <name type="scientific">Sphaerisporangium rubeum</name>
    <dbReference type="NCBI Taxonomy" id="321317"/>
    <lineage>
        <taxon>Bacteria</taxon>
        <taxon>Bacillati</taxon>
        <taxon>Actinomycetota</taxon>
        <taxon>Actinomycetes</taxon>
        <taxon>Streptosporangiales</taxon>
        <taxon>Streptosporangiaceae</taxon>
        <taxon>Sphaerisporangium</taxon>
    </lineage>
</organism>
<comment type="cofactor">
    <cofactor evidence="1">
        <name>Fe(2+)</name>
        <dbReference type="ChEBI" id="CHEBI:29033"/>
    </cofactor>
</comment>
<dbReference type="PANTHER" id="PTHR43779">
    <property type="entry name" value="DIOXYGENASE RV0097-RELATED"/>
    <property type="match status" value="1"/>
</dbReference>
<keyword evidence="5 8" id="KW-0560">Oxidoreductase</keyword>
<dbReference type="PANTHER" id="PTHR43779:SF3">
    <property type="entry name" value="(3R)-3-[(CARBOXYMETHYL)AMINO]FATTY ACID OXYGENASE_DECARBOXYLASE"/>
    <property type="match status" value="1"/>
</dbReference>
<dbReference type="GO" id="GO:0000908">
    <property type="term" value="F:taurine dioxygenase activity"/>
    <property type="evidence" value="ECO:0007669"/>
    <property type="project" value="UniProtKB-EC"/>
</dbReference>
<evidence type="ECO:0000313" key="8">
    <source>
        <dbReference type="EMBL" id="MBB6475507.1"/>
    </source>
</evidence>
<keyword evidence="4 8" id="KW-0223">Dioxygenase</keyword>
<accession>A0A7X0IHY4</accession>
<dbReference type="AlphaFoldDB" id="A0A7X0IHY4"/>
<dbReference type="Gene3D" id="3.60.130.10">
    <property type="entry name" value="Clavaminate synthase-like"/>
    <property type="match status" value="1"/>
</dbReference>
<dbReference type="InterPro" id="IPR051178">
    <property type="entry name" value="TfdA_dioxygenase"/>
</dbReference>
<dbReference type="EMBL" id="JACHIU010000001">
    <property type="protein sequence ID" value="MBB6475507.1"/>
    <property type="molecule type" value="Genomic_DNA"/>
</dbReference>
<dbReference type="Proteomes" id="UP000555564">
    <property type="component" value="Unassembled WGS sequence"/>
</dbReference>
<evidence type="ECO:0000259" key="7">
    <source>
        <dbReference type="Pfam" id="PF02668"/>
    </source>
</evidence>
<evidence type="ECO:0000256" key="1">
    <source>
        <dbReference type="ARBA" id="ARBA00001954"/>
    </source>
</evidence>
<keyword evidence="3" id="KW-0479">Metal-binding</keyword>
<comment type="caution">
    <text evidence="8">The sequence shown here is derived from an EMBL/GenBank/DDBJ whole genome shotgun (WGS) entry which is preliminary data.</text>
</comment>
<proteinExistence type="inferred from homology"/>
<dbReference type="RefSeq" id="WP_184984883.1">
    <property type="nucleotide sequence ID" value="NZ_JACHIU010000001.1"/>
</dbReference>
<evidence type="ECO:0000313" key="9">
    <source>
        <dbReference type="Proteomes" id="UP000555564"/>
    </source>
</evidence>
<reference evidence="8 9" key="1">
    <citation type="submission" date="2020-08" db="EMBL/GenBank/DDBJ databases">
        <title>Sequencing the genomes of 1000 actinobacteria strains.</title>
        <authorList>
            <person name="Klenk H.-P."/>
        </authorList>
    </citation>
    <scope>NUCLEOTIDE SEQUENCE [LARGE SCALE GENOMIC DNA]</scope>
    <source>
        <strain evidence="8 9">DSM 44936</strain>
    </source>
</reference>
<evidence type="ECO:0000256" key="2">
    <source>
        <dbReference type="ARBA" id="ARBA00005896"/>
    </source>
</evidence>
<dbReference type="GO" id="GO:0046872">
    <property type="term" value="F:metal ion binding"/>
    <property type="evidence" value="ECO:0007669"/>
    <property type="project" value="UniProtKB-KW"/>
</dbReference>